<dbReference type="eggNOG" id="ENOG5033BTG">
    <property type="taxonomic scope" value="Bacteria"/>
</dbReference>
<reference evidence="1 2" key="1">
    <citation type="journal article" date="2013" name="PLoS ONE">
        <title>Genomic analysis of Melioribacter roseus, facultatively anaerobic organotrophic bacterium representing a novel deep lineage within Bacteriodetes/Chlorobi group.</title>
        <authorList>
            <person name="Kadnikov V.V."/>
            <person name="Mardanov A.V."/>
            <person name="Podosokorskaya O.A."/>
            <person name="Gavrilov S.N."/>
            <person name="Kublanov I.V."/>
            <person name="Beletsky A.V."/>
            <person name="Bonch-Osmolovskaya E.A."/>
            <person name="Ravin N.V."/>
        </authorList>
    </citation>
    <scope>NUCLEOTIDE SEQUENCE [LARGE SCALE GENOMIC DNA]</scope>
    <source>
        <strain evidence="2">JCM 17771 / P3M-2</strain>
    </source>
</reference>
<dbReference type="CDD" id="cd13946">
    <property type="entry name" value="LysW"/>
    <property type="match status" value="1"/>
</dbReference>
<gene>
    <name evidence="1" type="ordered locus">MROS_0167</name>
</gene>
<keyword evidence="2" id="KW-1185">Reference proteome</keyword>
<dbReference type="OrthoDB" id="1095227at2"/>
<dbReference type="SUPFAM" id="SSF161187">
    <property type="entry name" value="YfgJ-like"/>
    <property type="match status" value="1"/>
</dbReference>
<name>I7A0E5_MELRP</name>
<dbReference type="NCBIfam" id="TIGR01206">
    <property type="entry name" value="lysW"/>
    <property type="match status" value="1"/>
</dbReference>
<protein>
    <submittedName>
        <fullName evidence="1">Lysine biosynthesis protein LysW</fullName>
    </submittedName>
</protein>
<dbReference type="PANTHER" id="PTHR40393:SF1">
    <property type="entry name" value="LYSINE BIOSYNTHESIS PROTEIN-RELATED"/>
    <property type="match status" value="1"/>
</dbReference>
<dbReference type="PANTHER" id="PTHR40393">
    <property type="entry name" value="LYSINE BIOSYNTHESIS PROTEIN-RELATED-RELATED"/>
    <property type="match status" value="1"/>
</dbReference>
<dbReference type="HOGENOM" id="CLU_195720_0_0_10"/>
<accession>I7A0E5</accession>
<dbReference type="EMBL" id="CP003557">
    <property type="protein sequence ID" value="AFN73411.1"/>
    <property type="molecule type" value="Genomic_DNA"/>
</dbReference>
<dbReference type="Gene3D" id="2.20.28.160">
    <property type="match status" value="1"/>
</dbReference>
<organism evidence="1 2">
    <name type="scientific">Melioribacter roseus (strain DSM 23840 / JCM 17771 / VKM B-2668 / P3M-2)</name>
    <dbReference type="NCBI Taxonomy" id="1191523"/>
    <lineage>
        <taxon>Bacteria</taxon>
        <taxon>Pseudomonadati</taxon>
        <taxon>Ignavibacteriota</taxon>
        <taxon>Ignavibacteria</taxon>
        <taxon>Ignavibacteriales</taxon>
        <taxon>Melioribacteraceae</taxon>
        <taxon>Melioribacter</taxon>
    </lineage>
</organism>
<evidence type="ECO:0000313" key="1">
    <source>
        <dbReference type="EMBL" id="AFN73411.1"/>
    </source>
</evidence>
<dbReference type="KEGG" id="mro:MROS_0167"/>
<sequence>MKAECPVCGAEIELAEGTVVGELLECPDCGTELEVVSLDPPKLNEAPQEEEDWGE</sequence>
<dbReference type="RefSeq" id="WP_014854848.1">
    <property type="nucleotide sequence ID" value="NC_018178.1"/>
</dbReference>
<evidence type="ECO:0000313" key="2">
    <source>
        <dbReference type="Proteomes" id="UP000009011"/>
    </source>
</evidence>
<dbReference type="PATRIC" id="fig|1191523.3.peg.173"/>
<dbReference type="AlphaFoldDB" id="I7A0E5"/>
<proteinExistence type="predicted"/>
<dbReference type="InterPro" id="IPR005906">
    <property type="entry name" value="LysW"/>
</dbReference>
<dbReference type="Proteomes" id="UP000009011">
    <property type="component" value="Chromosome"/>
</dbReference>
<dbReference type="STRING" id="1191523.MROS_0167"/>
<dbReference type="Pfam" id="PF21344">
    <property type="entry name" value="Zn_ribbon_LysW"/>
    <property type="match status" value="1"/>
</dbReference>